<protein>
    <submittedName>
        <fullName evidence="1">Uncharacterized protein</fullName>
    </submittedName>
</protein>
<proteinExistence type="predicted"/>
<reference evidence="1" key="1">
    <citation type="submission" date="2021-05" db="EMBL/GenBank/DDBJ databases">
        <authorList>
            <person name="Scholz U."/>
            <person name="Mascher M."/>
            <person name="Fiebig A."/>
        </authorList>
    </citation>
    <scope>NUCLEOTIDE SEQUENCE [LARGE SCALE GENOMIC DNA]</scope>
</reference>
<keyword evidence="2" id="KW-1185">Reference proteome</keyword>
<organism evidence="1 2">
    <name type="scientific">Avena sativa</name>
    <name type="common">Oat</name>
    <dbReference type="NCBI Taxonomy" id="4498"/>
    <lineage>
        <taxon>Eukaryota</taxon>
        <taxon>Viridiplantae</taxon>
        <taxon>Streptophyta</taxon>
        <taxon>Embryophyta</taxon>
        <taxon>Tracheophyta</taxon>
        <taxon>Spermatophyta</taxon>
        <taxon>Magnoliopsida</taxon>
        <taxon>Liliopsida</taxon>
        <taxon>Poales</taxon>
        <taxon>Poaceae</taxon>
        <taxon>BOP clade</taxon>
        <taxon>Pooideae</taxon>
        <taxon>Poodae</taxon>
        <taxon>Poeae</taxon>
        <taxon>Poeae Chloroplast Group 1 (Aveneae type)</taxon>
        <taxon>Aveninae</taxon>
        <taxon>Avena</taxon>
    </lineage>
</organism>
<reference evidence="1" key="2">
    <citation type="submission" date="2025-09" db="UniProtKB">
        <authorList>
            <consortium name="EnsemblPlants"/>
        </authorList>
    </citation>
    <scope>IDENTIFICATION</scope>
</reference>
<dbReference type="Proteomes" id="UP001732700">
    <property type="component" value="Chromosome 5A"/>
</dbReference>
<accession>A0ACD5XVL6</accession>
<dbReference type="EnsemblPlants" id="AVESA.00010b.r2.5AG0860840.1">
    <property type="protein sequence ID" value="AVESA.00010b.r2.5AG0860840.1.CDS"/>
    <property type="gene ID" value="AVESA.00010b.r2.5AG0860840"/>
</dbReference>
<name>A0ACD5XVL6_AVESA</name>
<evidence type="ECO:0000313" key="1">
    <source>
        <dbReference type="EnsemblPlants" id="AVESA.00010b.r2.5AG0860840.1.CDS"/>
    </source>
</evidence>
<sequence length="946" mass="106500">MEVAAGAMSPLLRKLGSLLVDEYGLENRVKKGIRSLETELTFMYSALREVGRVPPDQLEDQIYIWADKVRELSYEIEDAVDAFVVRVEEDGQGQGHDRAGPNNTKNRVKKFLKRATKLFTKGKDLHQISSAIDEAQILSKQLAELRERYKLDLLGVSVGASTIDPRLTAMYKDVSELVGIDGPCDKVIKMLTEGDEIVKKRFKIVSVVGFGGLGKTTLVKQVYERIKVQFDCSAFVSVSRNPDMKKVFKDMLYELNKVQFENIHIAATGEKQLIDKLRGFLKEKRYLIVIDDIWDEKSWEIIKCALYDNGLGSRLITTTRISSVSEACCSSTDDRIYRMNHLTDDDSKRLFHRRIFPHGKECPHELAQVSEDILKKCGGVPLAIITIASLLASNQQIKTKNEWYALLKSIGRGLAGGACVDDMQKILSFSYYDLPSHLKACLLYLSTFPEDCVIERDRLIWRWIAEGFVQDEKQDTSLYELAESYYNELINRSMIEAVGIDAEGRAETCRVHDMVLDLICSLSSAENFVSILDGIKRKKRNPQSKVRRLSFQNIMSGSTTPLLPNTDDMAQVRSVSVFSHGINQVPSLACFRVLRVLDLAYCDLREHDGHKINLSHVGNLLHLRYLGLRDTQVGELPREIGKLRILQTLDLEGTSLKEVSSSIIELGHLMCLYVNKNARLPVGLGSLSLLEELSEVRMDRYSPDTVKDFGHLSELRVLRINLGELDDSLDKAFVECMQDLHKLQSLDIDAKAGGCVDVLRAVRVPPPDLRRLVSSGEGGRFLTLPTWINSSSLPLLSYLDIWVDDVGQEDMNVLGMLPCLRSLFVGVWRQCVEDDAESLVLSADAFPCIRECVFFNLITEPSLPRGAMPRVEQVQLSFRARDIAAAGARESLDLLDMGHLAWLEQVRVDLRCKGASAVEVKEAEAALRLAVHAHPYRALTLHIRRR</sequence>
<evidence type="ECO:0000313" key="2">
    <source>
        <dbReference type="Proteomes" id="UP001732700"/>
    </source>
</evidence>